<dbReference type="EMBL" id="FNAR01000011">
    <property type="protein sequence ID" value="SDE54466.1"/>
    <property type="molecule type" value="Genomic_DNA"/>
</dbReference>
<dbReference type="RefSeq" id="WP_092097438.1">
    <property type="nucleotide sequence ID" value="NZ_FNAR01000011.1"/>
</dbReference>
<dbReference type="OrthoDB" id="9805740at2"/>
<dbReference type="AlphaFoldDB" id="A0A1G7DTJ6"/>
<reference evidence="1 2" key="1">
    <citation type="submission" date="2016-10" db="EMBL/GenBank/DDBJ databases">
        <authorList>
            <person name="de Groot N.N."/>
        </authorList>
    </citation>
    <scope>NUCLEOTIDE SEQUENCE [LARGE SCALE GENOMIC DNA]</scope>
    <source>
        <strain evidence="1 2">CGMCC 1.6762</strain>
    </source>
</reference>
<organism evidence="1 2">
    <name type="scientific">Bhargavaea beijingensis</name>
    <dbReference type="NCBI Taxonomy" id="426756"/>
    <lineage>
        <taxon>Bacteria</taxon>
        <taxon>Bacillati</taxon>
        <taxon>Bacillota</taxon>
        <taxon>Bacilli</taxon>
        <taxon>Bacillales</taxon>
        <taxon>Caryophanaceae</taxon>
        <taxon>Bhargavaea</taxon>
    </lineage>
</organism>
<gene>
    <name evidence="1" type="ORF">SAMN04488126_11154</name>
</gene>
<protein>
    <recommendedName>
        <fullName evidence="3">Alpha-ribazole kinase</fullName>
    </recommendedName>
</protein>
<dbReference type="Proteomes" id="UP000198823">
    <property type="component" value="Unassembled WGS sequence"/>
</dbReference>
<evidence type="ECO:0000313" key="1">
    <source>
        <dbReference type="EMBL" id="SDE54466.1"/>
    </source>
</evidence>
<dbReference type="STRING" id="426756.SAMN04488126_11154"/>
<name>A0A1G7DTJ6_9BACL</name>
<sequence length="224" mass="23877">MRNALELVGGLVVTTDNSGGIGMKEADAVHAPDDLVGYFTARVTLLEQWAAGAEPVAVILHNFAGDASWDDYLSGIRRVFSESTLGMPPISGSSETNMEMLQSAMAVTMVGRRCREVAQSGGSWFLYGRPLVGQDVIREPEKCAELGKVKRALDGELIDAVWPAGSGGIGAEWLRLTGRPLARWPAGVDPAASAGPATAVFVRAVPGKEAEASDHFRDYFDEIE</sequence>
<proteinExistence type="predicted"/>
<accession>A0A1G7DTJ6</accession>
<evidence type="ECO:0000313" key="2">
    <source>
        <dbReference type="Proteomes" id="UP000198823"/>
    </source>
</evidence>
<evidence type="ECO:0008006" key="3">
    <source>
        <dbReference type="Google" id="ProtNLM"/>
    </source>
</evidence>